<name>A0A1A9EYK2_9GAMM</name>
<dbReference type="PANTHER" id="PTHR35603">
    <property type="match status" value="1"/>
</dbReference>
<evidence type="ECO:0000256" key="3">
    <source>
        <dbReference type="SAM" id="MobiDB-lite"/>
    </source>
</evidence>
<evidence type="ECO:0000259" key="4">
    <source>
        <dbReference type="Pfam" id="PF05433"/>
    </source>
</evidence>
<reference evidence="5 6" key="2">
    <citation type="journal article" date="2018" name="Int. J. Syst. Evol. Microbiol.">
        <title>Marinobacterium aestuarii sp. nov., a benzene-degrading marine bacterium isolated from estuary sediment.</title>
        <authorList>
            <person name="Bae S.S."/>
            <person name="Jung J."/>
            <person name="Chung D."/>
            <person name="Baek K."/>
        </authorList>
    </citation>
    <scope>NUCLEOTIDE SEQUENCE [LARGE SCALE GENOMIC DNA]</scope>
    <source>
        <strain evidence="5 6">ST58-10</strain>
    </source>
</reference>
<dbReference type="InterPro" id="IPR051407">
    <property type="entry name" value="Bact_OM_lipoprot/Surf_antigen"/>
</dbReference>
<feature type="compositionally biased region" description="Basic and acidic residues" evidence="3">
    <location>
        <begin position="52"/>
        <end position="64"/>
    </location>
</feature>
<reference evidence="6" key="1">
    <citation type="submission" date="2016-05" db="EMBL/GenBank/DDBJ databases">
        <authorList>
            <person name="Baek K."/>
            <person name="Yang S.-J."/>
        </authorList>
    </citation>
    <scope>NUCLEOTIDE SEQUENCE [LARGE SCALE GENOMIC DNA]</scope>
    <source>
        <strain evidence="6">ST58-10</strain>
    </source>
</reference>
<dbReference type="Proteomes" id="UP000078070">
    <property type="component" value="Chromosome"/>
</dbReference>
<dbReference type="STRING" id="1821621.A8C75_09595"/>
<proteinExistence type="predicted"/>
<gene>
    <name evidence="5" type="ORF">A8C75_09595</name>
</gene>
<accession>A0A1A9EYK2</accession>
<dbReference type="PROSITE" id="PS51257">
    <property type="entry name" value="PROKAR_LIPOPROTEIN"/>
    <property type="match status" value="1"/>
</dbReference>
<keyword evidence="6" id="KW-1185">Reference proteome</keyword>
<sequence>MKLIYGLLLTVLMLGGCETMNSPSNSSVYGRSDNRSAYDTSDSRSYGTPDYRSPDYRESGYRESDYANRNQTIYSGYGVVQSIELVRQESGANSGGGVGIGTIAGAVVGGVVGNQVGSGRGNTAATLIGAAGGAYIGHELENRQQTQTADAYSVRVRMENGSTQTLLLSNNPDLRLGDRVRISNGVIERY</sequence>
<feature type="compositionally biased region" description="Polar residues" evidence="3">
    <location>
        <begin position="23"/>
        <end position="46"/>
    </location>
</feature>
<dbReference type="RefSeq" id="WP_067381284.1">
    <property type="nucleotide sequence ID" value="NZ_CP015839.1"/>
</dbReference>
<dbReference type="InterPro" id="IPR008816">
    <property type="entry name" value="Gly_zipper_2TM_dom"/>
</dbReference>
<evidence type="ECO:0000256" key="1">
    <source>
        <dbReference type="ARBA" id="ARBA00004370"/>
    </source>
</evidence>
<evidence type="ECO:0000313" key="6">
    <source>
        <dbReference type="Proteomes" id="UP000078070"/>
    </source>
</evidence>
<protein>
    <recommendedName>
        <fullName evidence="4">Glycine zipper 2TM domain-containing protein</fullName>
    </recommendedName>
</protein>
<dbReference type="KEGG" id="mars:A8C75_09595"/>
<organism evidence="5 6">
    <name type="scientific">Marinobacterium aestuarii</name>
    <dbReference type="NCBI Taxonomy" id="1821621"/>
    <lineage>
        <taxon>Bacteria</taxon>
        <taxon>Pseudomonadati</taxon>
        <taxon>Pseudomonadota</taxon>
        <taxon>Gammaproteobacteria</taxon>
        <taxon>Oceanospirillales</taxon>
        <taxon>Oceanospirillaceae</taxon>
        <taxon>Marinobacterium</taxon>
    </lineage>
</organism>
<keyword evidence="2" id="KW-0472">Membrane</keyword>
<dbReference type="EMBL" id="CP015839">
    <property type="protein sequence ID" value="ANG62711.1"/>
    <property type="molecule type" value="Genomic_DNA"/>
</dbReference>
<evidence type="ECO:0000256" key="2">
    <source>
        <dbReference type="ARBA" id="ARBA00023136"/>
    </source>
</evidence>
<evidence type="ECO:0000313" key="5">
    <source>
        <dbReference type="EMBL" id="ANG62711.1"/>
    </source>
</evidence>
<dbReference type="PANTHER" id="PTHR35603:SF2">
    <property type="entry name" value="OUTER MEMBRANE LIPOPROTEIN"/>
    <property type="match status" value="1"/>
</dbReference>
<feature type="domain" description="Glycine zipper 2TM" evidence="4">
    <location>
        <begin position="100"/>
        <end position="140"/>
    </location>
</feature>
<dbReference type="OrthoDB" id="5298735at2"/>
<dbReference type="AlphaFoldDB" id="A0A1A9EYK2"/>
<feature type="region of interest" description="Disordered" evidence="3">
    <location>
        <begin position="23"/>
        <end position="64"/>
    </location>
</feature>
<dbReference type="GO" id="GO:0019867">
    <property type="term" value="C:outer membrane"/>
    <property type="evidence" value="ECO:0007669"/>
    <property type="project" value="InterPro"/>
</dbReference>
<dbReference type="Pfam" id="PF05433">
    <property type="entry name" value="Rick_17kDa_Anti"/>
    <property type="match status" value="1"/>
</dbReference>
<comment type="subcellular location">
    <subcellularLocation>
        <location evidence="1">Membrane</location>
    </subcellularLocation>
</comment>